<dbReference type="AlphaFoldDB" id="A0A0J6YSF5"/>
<comment type="caution">
    <text evidence="2">The sequence shown here is derived from an EMBL/GenBank/DDBJ whole genome shotgun (WGS) entry which is preliminary data.</text>
</comment>
<keyword evidence="2" id="KW-0378">Hydrolase</keyword>
<reference evidence="2 3" key="1">
    <citation type="journal article" date="2015" name="Genome Biol. Evol.">
        <title>Characterization of Three Mycobacterium spp. with Potential Use in Bioremediation by Genome Sequencing and Comparative Genomics.</title>
        <authorList>
            <person name="Das S."/>
            <person name="Pettersson B.M."/>
            <person name="Behra P.R."/>
            <person name="Ramesh M."/>
            <person name="Dasgupta S."/>
            <person name="Bhattacharya A."/>
            <person name="Kirsebom L.A."/>
        </authorList>
    </citation>
    <scope>NUCLEOTIDE SEQUENCE [LARGE SCALE GENOMIC DNA]</scope>
    <source>
        <strain evidence="2 3">DSM 44075</strain>
    </source>
</reference>
<protein>
    <submittedName>
        <fullName evidence="2">Alpha-ribazole phosphatase</fullName>
        <ecNumber evidence="2">3.1.3.73</ecNumber>
    </submittedName>
</protein>
<feature type="compositionally biased region" description="Low complexity" evidence="1">
    <location>
        <begin position="405"/>
        <end position="418"/>
    </location>
</feature>
<evidence type="ECO:0000313" key="3">
    <source>
        <dbReference type="Proteomes" id="UP000036313"/>
    </source>
</evidence>
<dbReference type="PATRIC" id="fig|1807.14.peg.3095"/>
<name>A0A0J6YSF5_9MYCO</name>
<dbReference type="RefSeq" id="WP_082164200.1">
    <property type="nucleotide sequence ID" value="NZ_JYNU01000017.1"/>
</dbReference>
<evidence type="ECO:0000313" key="2">
    <source>
        <dbReference type="EMBL" id="KMO75476.1"/>
    </source>
</evidence>
<gene>
    <name evidence="2" type="primary">cobC</name>
    <name evidence="2" type="ORF">MOBUDSM44075_03070</name>
</gene>
<feature type="compositionally biased region" description="Basic residues" evidence="1">
    <location>
        <begin position="394"/>
        <end position="404"/>
    </location>
</feature>
<proteinExistence type="predicted"/>
<dbReference type="PANTHER" id="PTHR48100">
    <property type="entry name" value="BROAD-SPECIFICITY PHOSPHATASE YOR283W-RELATED"/>
    <property type="match status" value="1"/>
</dbReference>
<dbReference type="Proteomes" id="UP000036313">
    <property type="component" value="Unassembled WGS sequence"/>
</dbReference>
<dbReference type="SUPFAM" id="SSF53254">
    <property type="entry name" value="Phosphoglycerate mutase-like"/>
    <property type="match status" value="1"/>
</dbReference>
<accession>A0A0J6YSF5</accession>
<organism evidence="2 3">
    <name type="scientific">Mycolicibacterium obuense</name>
    <dbReference type="NCBI Taxonomy" id="1807"/>
    <lineage>
        <taxon>Bacteria</taxon>
        <taxon>Bacillati</taxon>
        <taxon>Actinomycetota</taxon>
        <taxon>Actinomycetes</taxon>
        <taxon>Mycobacteriales</taxon>
        <taxon>Mycobacteriaceae</taxon>
        <taxon>Mycolicibacterium</taxon>
    </lineage>
</organism>
<dbReference type="Pfam" id="PF00300">
    <property type="entry name" value="His_Phos_1"/>
    <property type="match status" value="1"/>
</dbReference>
<sequence precursor="true">MKQASVPDASHGQRRTVRHLLGVALAVTGLLIGAAVPASAAELMRVTFIRHGESAGNASGNIDTSTPGPMLTAKGQLQAEAVAALLEDNNYDGIYASTMVRTQLTAAPMSRDLRLPIQVLPGLQEIEAGVFEGTPESQASSGYGLYPLAWAVQGNRNLRIPGSIDGNEFDARVDQALATIYDNGDRNAAVFSHGGAIMFWTMMNAQNLTAAQKIDLLRTAPLGNAQYVIVEGNAEDGWTLVNWNGKLFAPEPTFVAEVQRQRRTLNRQLAASAQEFVASFQSRDLATIATALNHSVTDAAFSISKYHRAVRAKIIAGLGTKADPAPALVPAAEKSAEKSDVSRAQVIKAEKTEASEASDDTATRTPKRNRIRKIEAAQARDEVTVDATADTTRKASKPFGKRRGTASTTADAGADNAGKGAGTHDAAA</sequence>
<dbReference type="GO" id="GO:0043755">
    <property type="term" value="F:alpha-ribazole phosphatase activity"/>
    <property type="evidence" value="ECO:0007669"/>
    <property type="project" value="UniProtKB-EC"/>
</dbReference>
<dbReference type="PANTHER" id="PTHR48100:SF58">
    <property type="entry name" value="PE-PGRS FAMILY PROTEIN PE_PGRS11"/>
    <property type="match status" value="1"/>
</dbReference>
<feature type="region of interest" description="Disordered" evidence="1">
    <location>
        <begin position="349"/>
        <end position="428"/>
    </location>
</feature>
<dbReference type="EMBL" id="JYNU01000017">
    <property type="protein sequence ID" value="KMO75476.1"/>
    <property type="molecule type" value="Genomic_DNA"/>
</dbReference>
<dbReference type="InterPro" id="IPR013078">
    <property type="entry name" value="His_Pase_superF_clade-1"/>
</dbReference>
<feature type="compositionally biased region" description="Basic and acidic residues" evidence="1">
    <location>
        <begin position="372"/>
        <end position="383"/>
    </location>
</feature>
<dbReference type="CDD" id="cd07067">
    <property type="entry name" value="HP_PGM_like"/>
    <property type="match status" value="1"/>
</dbReference>
<dbReference type="EC" id="3.1.3.73" evidence="2"/>
<dbReference type="InterPro" id="IPR050275">
    <property type="entry name" value="PGM_Phosphatase"/>
</dbReference>
<dbReference type="GO" id="GO:0005737">
    <property type="term" value="C:cytoplasm"/>
    <property type="evidence" value="ECO:0007669"/>
    <property type="project" value="TreeGrafter"/>
</dbReference>
<dbReference type="InterPro" id="IPR029033">
    <property type="entry name" value="His_PPase_superfam"/>
</dbReference>
<evidence type="ECO:0000256" key="1">
    <source>
        <dbReference type="SAM" id="MobiDB-lite"/>
    </source>
</evidence>
<dbReference type="Gene3D" id="3.40.50.1240">
    <property type="entry name" value="Phosphoglycerate mutase-like"/>
    <property type="match status" value="1"/>
</dbReference>
<dbReference type="SMART" id="SM00855">
    <property type="entry name" value="PGAM"/>
    <property type="match status" value="1"/>
</dbReference>